<feature type="transmembrane region" description="Helical" evidence="9">
    <location>
        <begin position="264"/>
        <end position="283"/>
    </location>
</feature>
<keyword evidence="4 9" id="KW-1133">Transmembrane helix</keyword>
<dbReference type="SFLD" id="SFLDG01168">
    <property type="entry name" value="Ferric_reductase_subgroup_(FRE"/>
    <property type="match status" value="1"/>
</dbReference>
<keyword evidence="12" id="KW-1185">Reference proteome</keyword>
<dbReference type="PANTHER" id="PTHR32361:SF9">
    <property type="entry name" value="FERRIC REDUCTASE TRANSMEMBRANE COMPONENT 3-RELATED"/>
    <property type="match status" value="1"/>
</dbReference>
<dbReference type="OrthoDB" id="17725at2759"/>
<dbReference type="InterPro" id="IPR017927">
    <property type="entry name" value="FAD-bd_FR_type"/>
</dbReference>
<feature type="transmembrane region" description="Helical" evidence="9">
    <location>
        <begin position="212"/>
        <end position="236"/>
    </location>
</feature>
<dbReference type="AlphaFoldDB" id="A0A9P9J2T3"/>
<evidence type="ECO:0000256" key="1">
    <source>
        <dbReference type="ARBA" id="ARBA00004141"/>
    </source>
</evidence>
<dbReference type="Proteomes" id="UP000700596">
    <property type="component" value="Unassembled WGS sequence"/>
</dbReference>
<dbReference type="InterPro" id="IPR013112">
    <property type="entry name" value="FAD-bd_8"/>
</dbReference>
<dbReference type="CDD" id="cd06186">
    <property type="entry name" value="NOX_Duox_like_FAD_NADP"/>
    <property type="match status" value="1"/>
</dbReference>
<evidence type="ECO:0000313" key="12">
    <source>
        <dbReference type="Proteomes" id="UP000700596"/>
    </source>
</evidence>
<comment type="caution">
    <text evidence="11">The sequence shown here is derived from an EMBL/GenBank/DDBJ whole genome shotgun (WGS) entry which is preliminary data.</text>
</comment>
<feature type="transmembrane region" description="Helical" evidence="9">
    <location>
        <begin position="65"/>
        <end position="85"/>
    </location>
</feature>
<accession>A0A9P9J2T3</accession>
<organism evidence="11 12">
    <name type="scientific">Dendryphion nanum</name>
    <dbReference type="NCBI Taxonomy" id="256645"/>
    <lineage>
        <taxon>Eukaryota</taxon>
        <taxon>Fungi</taxon>
        <taxon>Dikarya</taxon>
        <taxon>Ascomycota</taxon>
        <taxon>Pezizomycotina</taxon>
        <taxon>Dothideomycetes</taxon>
        <taxon>Pleosporomycetidae</taxon>
        <taxon>Pleosporales</taxon>
        <taxon>Torulaceae</taxon>
        <taxon>Dendryphion</taxon>
    </lineage>
</organism>
<sequence>MDSIPHSWVQEVLRFSLRATASSTLSSASTSAAPKEPNLTDPKDPGKDPRFRKLVEGILFSRRLIATYNLVLLAILLVFTIWHWGEQWGFARRRKSRISSGKKRNDESVEERADDAWSSSSSTVEGTETPPDASKKVDANETSPLLGNSKHPRSQTLGFRKPYFFFQSWLQYQPPPIPVINRTLPPNSVSLFVIAFIALNFFYNLYNIPLELPFIFVFADRCGMLFSANLPLLYLLAAKTQPIKLLTGHSYESLNIFHRRVGELLCFEAFVHFSGMMVIWYGLLRHIGFTLVRFLFNRLVGLGLGALISYEVLYFTSLASFRQRFYEIFLTSHIFFHTAGLALLWFHHPTSRPYVGIALAIFLLDRLAFRLWLKSSSHPATLTVLEDNETILLSANWDITPSKSALLPKSMQNGWNPNDHIFLTIPSLSRKHVFQAHPFTIFSAAPGPSQSSSSADSDDTKHAWFTLLIRAQSTSGFTHTLLEHARTNPTTRIRLDGPYGSSHALDLLRDSQTAILVAGGSGIAVAYPLLWALLNPSANTDIESGSRHSKRTVRLLWITHSASHRSWVPEDKMDELKGWGLQVLIPGPTSEVGRPDVRDILRGWIGGESAGIVVSGPEGLVRGVRNVCAESVGEGGDVRVQVEKFGW</sequence>
<keyword evidence="7" id="KW-0325">Glycoprotein</keyword>
<keyword evidence="6 9" id="KW-0472">Membrane</keyword>
<evidence type="ECO:0000256" key="4">
    <source>
        <dbReference type="ARBA" id="ARBA00022989"/>
    </source>
</evidence>
<dbReference type="PANTHER" id="PTHR32361">
    <property type="entry name" value="FERRIC/CUPRIC REDUCTASE TRANSMEMBRANE COMPONENT"/>
    <property type="match status" value="1"/>
</dbReference>
<evidence type="ECO:0000256" key="9">
    <source>
        <dbReference type="SAM" id="Phobius"/>
    </source>
</evidence>
<feature type="transmembrane region" description="Helical" evidence="9">
    <location>
        <begin position="295"/>
        <end position="316"/>
    </location>
</feature>
<name>A0A9P9J2T3_9PLEO</name>
<evidence type="ECO:0000256" key="5">
    <source>
        <dbReference type="ARBA" id="ARBA00023065"/>
    </source>
</evidence>
<dbReference type="Pfam" id="PF08022">
    <property type="entry name" value="FAD_binding_8"/>
    <property type="match status" value="1"/>
</dbReference>
<dbReference type="GO" id="GO:0006879">
    <property type="term" value="P:intracellular iron ion homeostasis"/>
    <property type="evidence" value="ECO:0007669"/>
    <property type="project" value="TreeGrafter"/>
</dbReference>
<dbReference type="GO" id="GO:0006826">
    <property type="term" value="P:iron ion transport"/>
    <property type="evidence" value="ECO:0007669"/>
    <property type="project" value="TreeGrafter"/>
</dbReference>
<gene>
    <name evidence="11" type="ORF">B0J11DRAFT_516441</name>
</gene>
<dbReference type="SUPFAM" id="SSF52343">
    <property type="entry name" value="Ferredoxin reductase-like, C-terminal NADP-linked domain"/>
    <property type="match status" value="1"/>
</dbReference>
<keyword evidence="2" id="KW-0813">Transport</keyword>
<dbReference type="GO" id="GO:0005886">
    <property type="term" value="C:plasma membrane"/>
    <property type="evidence" value="ECO:0007669"/>
    <property type="project" value="TreeGrafter"/>
</dbReference>
<dbReference type="Gene3D" id="3.40.50.80">
    <property type="entry name" value="Nucleotide-binding domain of ferredoxin-NADP reductase (FNR) module"/>
    <property type="match status" value="1"/>
</dbReference>
<evidence type="ECO:0000256" key="6">
    <source>
        <dbReference type="ARBA" id="ARBA00023136"/>
    </source>
</evidence>
<dbReference type="GO" id="GO:0015677">
    <property type="term" value="P:copper ion import"/>
    <property type="evidence" value="ECO:0007669"/>
    <property type="project" value="TreeGrafter"/>
</dbReference>
<feature type="transmembrane region" description="Helical" evidence="9">
    <location>
        <begin position="189"/>
        <end position="206"/>
    </location>
</feature>
<feature type="domain" description="FAD-binding FR-type" evidence="10">
    <location>
        <begin position="323"/>
        <end position="505"/>
    </location>
</feature>
<dbReference type="GO" id="GO:0000293">
    <property type="term" value="F:ferric-chelate reductase activity"/>
    <property type="evidence" value="ECO:0007669"/>
    <property type="project" value="TreeGrafter"/>
</dbReference>
<dbReference type="InterPro" id="IPR039261">
    <property type="entry name" value="FNR_nucleotide-bd"/>
</dbReference>
<comment type="subcellular location">
    <subcellularLocation>
        <location evidence="1">Membrane</location>
        <topology evidence="1">Multi-pass membrane protein</topology>
    </subcellularLocation>
</comment>
<reference evidence="11" key="1">
    <citation type="journal article" date="2021" name="Nat. Commun.">
        <title>Genetic determinants of endophytism in the Arabidopsis root mycobiome.</title>
        <authorList>
            <person name="Mesny F."/>
            <person name="Miyauchi S."/>
            <person name="Thiergart T."/>
            <person name="Pickel B."/>
            <person name="Atanasova L."/>
            <person name="Karlsson M."/>
            <person name="Huettel B."/>
            <person name="Barry K.W."/>
            <person name="Haridas S."/>
            <person name="Chen C."/>
            <person name="Bauer D."/>
            <person name="Andreopoulos W."/>
            <person name="Pangilinan J."/>
            <person name="LaButti K."/>
            <person name="Riley R."/>
            <person name="Lipzen A."/>
            <person name="Clum A."/>
            <person name="Drula E."/>
            <person name="Henrissat B."/>
            <person name="Kohler A."/>
            <person name="Grigoriev I.V."/>
            <person name="Martin F.M."/>
            <person name="Hacquard S."/>
        </authorList>
    </citation>
    <scope>NUCLEOTIDE SEQUENCE</scope>
    <source>
        <strain evidence="11">MPI-CAGE-CH-0243</strain>
    </source>
</reference>
<feature type="compositionally biased region" description="Basic and acidic residues" evidence="8">
    <location>
        <begin position="103"/>
        <end position="115"/>
    </location>
</feature>
<evidence type="ECO:0000259" key="10">
    <source>
        <dbReference type="PROSITE" id="PS51384"/>
    </source>
</evidence>
<proteinExistence type="predicted"/>
<keyword evidence="3 9" id="KW-0812">Transmembrane</keyword>
<dbReference type="InterPro" id="IPR051410">
    <property type="entry name" value="Ferric/Cupric_Reductase"/>
</dbReference>
<dbReference type="SFLD" id="SFLDS00052">
    <property type="entry name" value="Ferric_Reductase_Domain"/>
    <property type="match status" value="1"/>
</dbReference>
<feature type="region of interest" description="Disordered" evidence="8">
    <location>
        <begin position="26"/>
        <end position="48"/>
    </location>
</feature>
<feature type="region of interest" description="Disordered" evidence="8">
    <location>
        <begin position="95"/>
        <end position="154"/>
    </location>
</feature>
<feature type="transmembrane region" description="Helical" evidence="9">
    <location>
        <begin position="328"/>
        <end position="348"/>
    </location>
</feature>
<dbReference type="PROSITE" id="PS51384">
    <property type="entry name" value="FAD_FR"/>
    <property type="match status" value="1"/>
</dbReference>
<evidence type="ECO:0000313" key="11">
    <source>
        <dbReference type="EMBL" id="KAH7139264.1"/>
    </source>
</evidence>
<keyword evidence="5" id="KW-0406">Ion transport</keyword>
<dbReference type="Pfam" id="PF01794">
    <property type="entry name" value="Ferric_reduct"/>
    <property type="match status" value="1"/>
</dbReference>
<evidence type="ECO:0000256" key="7">
    <source>
        <dbReference type="ARBA" id="ARBA00023180"/>
    </source>
</evidence>
<evidence type="ECO:0000256" key="8">
    <source>
        <dbReference type="SAM" id="MobiDB-lite"/>
    </source>
</evidence>
<dbReference type="InterPro" id="IPR013130">
    <property type="entry name" value="Fe3_Rdtase_TM_dom"/>
</dbReference>
<evidence type="ECO:0000256" key="3">
    <source>
        <dbReference type="ARBA" id="ARBA00022692"/>
    </source>
</evidence>
<dbReference type="EMBL" id="JAGMWT010000001">
    <property type="protein sequence ID" value="KAH7139264.1"/>
    <property type="molecule type" value="Genomic_DNA"/>
</dbReference>
<evidence type="ECO:0000256" key="2">
    <source>
        <dbReference type="ARBA" id="ARBA00022448"/>
    </source>
</evidence>
<protein>
    <recommendedName>
        <fullName evidence="10">FAD-binding FR-type domain-containing protein</fullName>
    </recommendedName>
</protein>